<evidence type="ECO:0000313" key="6">
    <source>
        <dbReference type="EMBL" id="REB69165.1"/>
    </source>
</evidence>
<dbReference type="SUPFAM" id="SSF53850">
    <property type="entry name" value="Periplasmic binding protein-like II"/>
    <property type="match status" value="1"/>
</dbReference>
<dbReference type="PANTHER" id="PTHR43649">
    <property type="entry name" value="ARABINOSE-BINDING PROTEIN-RELATED"/>
    <property type="match status" value="1"/>
</dbReference>
<gene>
    <name evidence="6" type="primary">ngcE</name>
    <name evidence="6" type="ORF">CP880_06810</name>
</gene>
<dbReference type="RefSeq" id="WP_063810851.1">
    <property type="nucleotide sequence ID" value="NZ_JARJOC010000002.1"/>
</dbReference>
<evidence type="ECO:0000256" key="4">
    <source>
        <dbReference type="ARBA" id="ARBA00022729"/>
    </source>
</evidence>
<dbReference type="InterPro" id="IPR050490">
    <property type="entry name" value="Bact_solute-bd_prot1"/>
</dbReference>
<organism evidence="6 7">
    <name type="scientific">Cutibacterium namnetense</name>
    <dbReference type="NCBI Taxonomy" id="1574624"/>
    <lineage>
        <taxon>Bacteria</taxon>
        <taxon>Bacillati</taxon>
        <taxon>Actinomycetota</taxon>
        <taxon>Actinomycetes</taxon>
        <taxon>Propionibacteriales</taxon>
        <taxon>Propionibacteriaceae</taxon>
        <taxon>Cutibacterium</taxon>
    </lineage>
</organism>
<evidence type="ECO:0000256" key="1">
    <source>
        <dbReference type="ARBA" id="ARBA00004196"/>
    </source>
</evidence>
<evidence type="ECO:0000256" key="2">
    <source>
        <dbReference type="ARBA" id="ARBA00008520"/>
    </source>
</evidence>
<dbReference type="NCBIfam" id="TIGR03851">
    <property type="entry name" value="chitin_NgcE"/>
    <property type="match status" value="1"/>
</dbReference>
<evidence type="ECO:0000256" key="5">
    <source>
        <dbReference type="SAM" id="SignalP"/>
    </source>
</evidence>
<proteinExistence type="inferred from homology"/>
<keyword evidence="3" id="KW-0813">Transport</keyword>
<comment type="subcellular location">
    <subcellularLocation>
        <location evidence="1">Cell envelope</location>
    </subcellularLocation>
</comment>
<dbReference type="EMBL" id="PCZS01000002">
    <property type="protein sequence ID" value="REB69165.1"/>
    <property type="molecule type" value="Genomic_DNA"/>
</dbReference>
<reference evidence="6 7" key="1">
    <citation type="submission" date="2017-09" db="EMBL/GenBank/DDBJ databases">
        <authorList>
            <person name="Bumgarner R.E."/>
        </authorList>
    </citation>
    <scope>NUCLEOTIDE SEQUENCE [LARGE SCALE GENOMIC DNA]</scope>
    <source>
        <strain evidence="6 7">T34998</strain>
    </source>
</reference>
<dbReference type="PANTHER" id="PTHR43649:SF31">
    <property type="entry name" value="SN-GLYCEROL-3-PHOSPHATE-BINDING PERIPLASMIC PROTEIN UGPB"/>
    <property type="match status" value="1"/>
</dbReference>
<feature type="chain" id="PRO_5046327651" evidence="5">
    <location>
        <begin position="33"/>
        <end position="472"/>
    </location>
</feature>
<dbReference type="Gene3D" id="3.40.190.10">
    <property type="entry name" value="Periplasmic binding protein-like II"/>
    <property type="match status" value="2"/>
</dbReference>
<comment type="caution">
    <text evidence="6">The sequence shown here is derived from an EMBL/GenBank/DDBJ whole genome shotgun (WGS) entry which is preliminary data.</text>
</comment>
<dbReference type="InterPro" id="IPR006311">
    <property type="entry name" value="TAT_signal"/>
</dbReference>
<keyword evidence="7" id="KW-1185">Reference proteome</keyword>
<evidence type="ECO:0000256" key="3">
    <source>
        <dbReference type="ARBA" id="ARBA00022448"/>
    </source>
</evidence>
<dbReference type="PROSITE" id="PS51318">
    <property type="entry name" value="TAT"/>
    <property type="match status" value="1"/>
</dbReference>
<dbReference type="InterPro" id="IPR022386">
    <property type="entry name" value="Chitin_NgcE"/>
</dbReference>
<dbReference type="InterPro" id="IPR006059">
    <property type="entry name" value="SBP"/>
</dbReference>
<evidence type="ECO:0000313" key="7">
    <source>
        <dbReference type="Proteomes" id="UP000256324"/>
    </source>
</evidence>
<dbReference type="Proteomes" id="UP000256324">
    <property type="component" value="Unassembled WGS sequence"/>
</dbReference>
<sequence length="472" mass="50712">MSQFIFPRRGFIKGLGAAAAAAPLAGLLSSCAAGTGGGDDDVKGGSAVAKTKDNPFGMAKDAKLDAVIFNGGYGIAYCEYAAKVMKEKWPKMTSISVKASNHIGQELQPRFADGNPPDVLDNAGSGRIKVSAILGQLDTVDDLLAAQNLEGTTISDTLYAGVKDVGTYDGKFVELNYVMTAYCLWYSGSLFAKQGWQAPKTWEDCIKLGAEAKRAGKYLFLFGKEAADYYMFLVLGSAIKEGGNEVRLNFENLRPRAWFQEPMQAALNSLKQIIDKGYMKPGGAGTQFTAAQAQWCHDEAALFYPSGSWIANEMESQTKEGFDMMGCPEPSVTASPSMGHEALHAGPREAFLFPSASKNPGAGKEFMRAMLSKEATTNFVKTAKAPTIVKGTIPDDGFGSTALKSLGKMLDAAGDKLFPIQFPTFYGMTKENLVPWNDFLSGKKSVAEITEAMQTISEKVAKDSSVKKVTFK</sequence>
<name>A0ABX9I8N6_9ACTN</name>
<comment type="similarity">
    <text evidence="2">Belongs to the bacterial solute-binding protein 1 family.</text>
</comment>
<accession>A0ABX9I8N6</accession>
<dbReference type="Pfam" id="PF01547">
    <property type="entry name" value="SBP_bac_1"/>
    <property type="match status" value="1"/>
</dbReference>
<feature type="signal peptide" evidence="5">
    <location>
        <begin position="1"/>
        <end position="32"/>
    </location>
</feature>
<protein>
    <submittedName>
        <fullName evidence="6">Carbohydrate ABC transporter, N-acetylglucosamine/diacetylchitobiose-binding protein</fullName>
    </submittedName>
</protein>
<keyword evidence="4 5" id="KW-0732">Signal</keyword>